<dbReference type="EMBL" id="LMWU01000070">
    <property type="protein sequence ID" value="KUN57552.1"/>
    <property type="molecule type" value="Genomic_DNA"/>
</dbReference>
<dbReference type="AlphaFoldDB" id="A0A101RKZ7"/>
<dbReference type="Proteomes" id="UP000053669">
    <property type="component" value="Unassembled WGS sequence"/>
</dbReference>
<evidence type="ECO:0000313" key="2">
    <source>
        <dbReference type="Proteomes" id="UP000053669"/>
    </source>
</evidence>
<sequence length="160" mass="16991">MNAHEFETFLKSLVEQDPSAVVGVATFSEAGYTVSRVGLRMTLPTGATIYLQIVSSGQPRPSADPLGPPPPATPPVMLPAHGTTALAAVEEYLAAVLTGSQDRRIRDVEVYGARPVRGAVPYGLKVTFHSGARISCYVAHALRPGVSEPGPRRFPSIRTI</sequence>
<accession>A0A101RKZ7</accession>
<reference evidence="1 2" key="1">
    <citation type="submission" date="2015-10" db="EMBL/GenBank/DDBJ databases">
        <title>Draft genome sequence of Streptomyces canus DSM 40017, type strain for the species Streptomyces canus.</title>
        <authorList>
            <person name="Ruckert C."/>
            <person name="Winkler A."/>
            <person name="Kalinowski J."/>
            <person name="Kampfer P."/>
            <person name="Glaeser S."/>
        </authorList>
    </citation>
    <scope>NUCLEOTIDE SEQUENCE [LARGE SCALE GENOMIC DNA]</scope>
    <source>
        <strain evidence="1 2">DSM 40017</strain>
    </source>
</reference>
<name>A0A101RKZ7_9ACTN</name>
<comment type="caution">
    <text evidence="1">The sequence shown here is derived from an EMBL/GenBank/DDBJ whole genome shotgun (WGS) entry which is preliminary data.</text>
</comment>
<evidence type="ECO:0000313" key="1">
    <source>
        <dbReference type="EMBL" id="KUN57552.1"/>
    </source>
</evidence>
<proteinExistence type="predicted"/>
<dbReference type="STRING" id="58343.AQJ46_46660"/>
<protein>
    <submittedName>
        <fullName evidence="1">Uncharacterized protein</fullName>
    </submittedName>
</protein>
<dbReference type="RefSeq" id="WP_059211432.1">
    <property type="nucleotide sequence ID" value="NZ_KQ948681.1"/>
</dbReference>
<organism evidence="1 2">
    <name type="scientific">Streptomyces canus</name>
    <dbReference type="NCBI Taxonomy" id="58343"/>
    <lineage>
        <taxon>Bacteria</taxon>
        <taxon>Bacillati</taxon>
        <taxon>Actinomycetota</taxon>
        <taxon>Actinomycetes</taxon>
        <taxon>Kitasatosporales</taxon>
        <taxon>Streptomycetaceae</taxon>
        <taxon>Streptomyces</taxon>
        <taxon>Streptomyces aurantiacus group</taxon>
    </lineage>
</organism>
<gene>
    <name evidence="1" type="ORF">AQJ46_46660</name>
</gene>